<evidence type="ECO:0000313" key="8">
    <source>
        <dbReference type="Proteomes" id="UP000317421"/>
    </source>
</evidence>
<dbReference type="InterPro" id="IPR029752">
    <property type="entry name" value="D-isomer_DH_CS1"/>
</dbReference>
<dbReference type="GO" id="GO:0051287">
    <property type="term" value="F:NAD binding"/>
    <property type="evidence" value="ECO:0007669"/>
    <property type="project" value="InterPro"/>
</dbReference>
<dbReference type="InterPro" id="IPR043322">
    <property type="entry name" value="CtBP"/>
</dbReference>
<gene>
    <name evidence="7" type="primary">hprA</name>
    <name evidence="7" type="ORF">Pla108_11080</name>
</gene>
<dbReference type="InterPro" id="IPR050418">
    <property type="entry name" value="D-iso_2-hydroxyacid_DH_PdxB"/>
</dbReference>
<evidence type="ECO:0000256" key="4">
    <source>
        <dbReference type="RuleBase" id="RU003719"/>
    </source>
</evidence>
<reference evidence="7 8" key="1">
    <citation type="submission" date="2019-02" db="EMBL/GenBank/DDBJ databases">
        <title>Deep-cultivation of Planctomycetes and their phenomic and genomic characterization uncovers novel biology.</title>
        <authorList>
            <person name="Wiegand S."/>
            <person name="Jogler M."/>
            <person name="Boedeker C."/>
            <person name="Pinto D."/>
            <person name="Vollmers J."/>
            <person name="Rivas-Marin E."/>
            <person name="Kohn T."/>
            <person name="Peeters S.H."/>
            <person name="Heuer A."/>
            <person name="Rast P."/>
            <person name="Oberbeckmann S."/>
            <person name="Bunk B."/>
            <person name="Jeske O."/>
            <person name="Meyerdierks A."/>
            <person name="Storesund J.E."/>
            <person name="Kallscheuer N."/>
            <person name="Luecker S."/>
            <person name="Lage O.M."/>
            <person name="Pohl T."/>
            <person name="Merkel B.J."/>
            <person name="Hornburger P."/>
            <person name="Mueller R.-W."/>
            <person name="Bruemmer F."/>
            <person name="Labrenz M."/>
            <person name="Spormann A.M."/>
            <person name="Op Den Camp H."/>
            <person name="Overmann J."/>
            <person name="Amann R."/>
            <person name="Jetten M.S.M."/>
            <person name="Mascher T."/>
            <person name="Medema M.H."/>
            <person name="Devos D.P."/>
            <person name="Kaster A.-K."/>
            <person name="Ovreas L."/>
            <person name="Rohde M."/>
            <person name="Galperin M.Y."/>
            <person name="Jogler C."/>
        </authorList>
    </citation>
    <scope>NUCLEOTIDE SEQUENCE [LARGE SCALE GENOMIC DNA]</scope>
    <source>
        <strain evidence="7 8">Pla108</strain>
    </source>
</reference>
<dbReference type="InterPro" id="IPR036291">
    <property type="entry name" value="NAD(P)-bd_dom_sf"/>
</dbReference>
<feature type="domain" description="D-isomer specific 2-hydroxyacid dehydrogenase NAD-binding" evidence="6">
    <location>
        <begin position="108"/>
        <end position="280"/>
    </location>
</feature>
<dbReference type="Pfam" id="PF00389">
    <property type="entry name" value="2-Hacid_dh"/>
    <property type="match status" value="1"/>
</dbReference>
<dbReference type="PROSITE" id="PS00065">
    <property type="entry name" value="D_2_HYDROXYACID_DH_1"/>
    <property type="match status" value="1"/>
</dbReference>
<dbReference type="InterPro" id="IPR006139">
    <property type="entry name" value="D-isomer_2_OHA_DH_cat_dom"/>
</dbReference>
<organism evidence="7 8">
    <name type="scientific">Botrimarina colliarenosi</name>
    <dbReference type="NCBI Taxonomy" id="2528001"/>
    <lineage>
        <taxon>Bacteria</taxon>
        <taxon>Pseudomonadati</taxon>
        <taxon>Planctomycetota</taxon>
        <taxon>Planctomycetia</taxon>
        <taxon>Pirellulales</taxon>
        <taxon>Lacipirellulaceae</taxon>
        <taxon>Botrimarina</taxon>
    </lineage>
</organism>
<evidence type="ECO:0000256" key="2">
    <source>
        <dbReference type="ARBA" id="ARBA00023002"/>
    </source>
</evidence>
<accession>A0A5C6AJD3</accession>
<dbReference type="EC" id="1.1.1.29" evidence="7"/>
<dbReference type="SUPFAM" id="SSF52283">
    <property type="entry name" value="Formate/glycerate dehydrogenase catalytic domain-like"/>
    <property type="match status" value="1"/>
</dbReference>
<evidence type="ECO:0000256" key="3">
    <source>
        <dbReference type="ARBA" id="ARBA00023027"/>
    </source>
</evidence>
<dbReference type="PROSITE" id="PS00671">
    <property type="entry name" value="D_2_HYDROXYACID_DH_3"/>
    <property type="match status" value="1"/>
</dbReference>
<dbReference type="OrthoDB" id="277029at2"/>
<proteinExistence type="inferred from homology"/>
<dbReference type="Pfam" id="PF02826">
    <property type="entry name" value="2-Hacid_dh_C"/>
    <property type="match status" value="1"/>
</dbReference>
<sequence>MPRAFYTDYPWPDVELERTILAEAGCTLEVSPDNREETLIAKVGDADVLLTCWAPVTSRVLDAATNCRHVCRTGIGLDNIDVAHATSRGVLVTNVPDYCIEEVAEHTLALIFALGRKIADGHLATKRGSYSLVDSLPIERIGGKTLGVVGLGRIGTLVAKKAQAVGMRVIGTNRSKQVPEGVEWVSLDRLLADSDYVSLNCPLTDATQHLMNAKTFRQMKRSAFLVNTSRGGLVDHTALAAALDEGVLAGAALDVQDREPPDLSKAPYTDPRVIVTPHTAFVSTEAIRELRTRVARQAVDFLQGRTPEQVVNPAVLGA</sequence>
<feature type="domain" description="D-isomer specific 2-hydroxyacid dehydrogenase catalytic" evidence="5">
    <location>
        <begin position="18"/>
        <end position="312"/>
    </location>
</feature>
<evidence type="ECO:0000256" key="1">
    <source>
        <dbReference type="ARBA" id="ARBA00005854"/>
    </source>
</evidence>
<dbReference type="InterPro" id="IPR006140">
    <property type="entry name" value="D-isomer_DH_NAD-bd"/>
</dbReference>
<keyword evidence="3" id="KW-0520">NAD</keyword>
<evidence type="ECO:0000259" key="5">
    <source>
        <dbReference type="Pfam" id="PF00389"/>
    </source>
</evidence>
<dbReference type="RefSeq" id="WP_146443781.1">
    <property type="nucleotide sequence ID" value="NZ_SJPR01000001.1"/>
</dbReference>
<dbReference type="GO" id="GO:0003714">
    <property type="term" value="F:transcription corepressor activity"/>
    <property type="evidence" value="ECO:0007669"/>
    <property type="project" value="InterPro"/>
</dbReference>
<dbReference type="Proteomes" id="UP000317421">
    <property type="component" value="Unassembled WGS sequence"/>
</dbReference>
<dbReference type="InterPro" id="IPR029753">
    <property type="entry name" value="D-isomer_DH_CS"/>
</dbReference>
<dbReference type="FunFam" id="3.40.50.720:FF:000203">
    <property type="entry name" value="D-3-phosphoglycerate dehydrogenase (SerA)"/>
    <property type="match status" value="1"/>
</dbReference>
<dbReference type="CDD" id="cd05299">
    <property type="entry name" value="CtBP_dh"/>
    <property type="match status" value="1"/>
</dbReference>
<dbReference type="EMBL" id="SJPR01000001">
    <property type="protein sequence ID" value="TWU00163.1"/>
    <property type="molecule type" value="Genomic_DNA"/>
</dbReference>
<dbReference type="Gene3D" id="3.40.50.720">
    <property type="entry name" value="NAD(P)-binding Rossmann-like Domain"/>
    <property type="match status" value="2"/>
</dbReference>
<dbReference type="AlphaFoldDB" id="A0A5C6AJD3"/>
<dbReference type="SUPFAM" id="SSF51735">
    <property type="entry name" value="NAD(P)-binding Rossmann-fold domains"/>
    <property type="match status" value="1"/>
</dbReference>
<dbReference type="PANTHER" id="PTHR43761:SF1">
    <property type="entry name" value="D-ISOMER SPECIFIC 2-HYDROXYACID DEHYDROGENASE CATALYTIC DOMAIN-CONTAINING PROTEIN-RELATED"/>
    <property type="match status" value="1"/>
</dbReference>
<name>A0A5C6AJD3_9BACT</name>
<keyword evidence="2 4" id="KW-0560">Oxidoreductase</keyword>
<dbReference type="GO" id="GO:0008465">
    <property type="term" value="F:hydroxypyruvate reductase (NADH) activity"/>
    <property type="evidence" value="ECO:0007669"/>
    <property type="project" value="UniProtKB-EC"/>
</dbReference>
<evidence type="ECO:0000259" key="6">
    <source>
        <dbReference type="Pfam" id="PF02826"/>
    </source>
</evidence>
<dbReference type="PANTHER" id="PTHR43761">
    <property type="entry name" value="D-ISOMER SPECIFIC 2-HYDROXYACID DEHYDROGENASE FAMILY PROTEIN (AFU_ORTHOLOGUE AFUA_1G13630)"/>
    <property type="match status" value="1"/>
</dbReference>
<keyword evidence="8" id="KW-1185">Reference proteome</keyword>
<evidence type="ECO:0000313" key="7">
    <source>
        <dbReference type="EMBL" id="TWU00163.1"/>
    </source>
</evidence>
<comment type="caution">
    <text evidence="7">The sequence shown here is derived from an EMBL/GenBank/DDBJ whole genome shotgun (WGS) entry which is preliminary data.</text>
</comment>
<protein>
    <submittedName>
        <fullName evidence="7">Glycerate dehydrogenase</fullName>
        <ecNumber evidence="7">1.1.1.29</ecNumber>
    </submittedName>
</protein>
<comment type="similarity">
    <text evidence="1 4">Belongs to the D-isomer specific 2-hydroxyacid dehydrogenase family.</text>
</comment>